<sequence length="132" mass="15072">MIKLIELLVDKTWLDPMGEEQKCVQLITAGGAVKMSSFSLSSRDIKHPKCERCEKEVPFEDKFVVDRLTIHKSCFKCAICDKALSVGACSLERGLSRYGPLWFCWEHMMTPPGEKEQLIVQKGYKIKFGNKK</sequence>
<keyword evidence="2 4" id="KW-0862">Zinc</keyword>
<evidence type="ECO:0000256" key="3">
    <source>
        <dbReference type="ARBA" id="ARBA00023038"/>
    </source>
</evidence>
<name>A0A183BXM0_GLOPA</name>
<accession>A0A183BXM0</accession>
<evidence type="ECO:0000313" key="7">
    <source>
        <dbReference type="WBParaSite" id="GPLIN_000536000"/>
    </source>
</evidence>
<dbReference type="InterPro" id="IPR001781">
    <property type="entry name" value="Znf_LIM"/>
</dbReference>
<proteinExistence type="predicted"/>
<organism evidence="6 7">
    <name type="scientific">Globodera pallida</name>
    <name type="common">Potato cyst nematode worm</name>
    <name type="synonym">Heterodera pallida</name>
    <dbReference type="NCBI Taxonomy" id="36090"/>
    <lineage>
        <taxon>Eukaryota</taxon>
        <taxon>Metazoa</taxon>
        <taxon>Ecdysozoa</taxon>
        <taxon>Nematoda</taxon>
        <taxon>Chromadorea</taxon>
        <taxon>Rhabditida</taxon>
        <taxon>Tylenchina</taxon>
        <taxon>Tylenchomorpha</taxon>
        <taxon>Tylenchoidea</taxon>
        <taxon>Heteroderidae</taxon>
        <taxon>Heteroderinae</taxon>
        <taxon>Globodera</taxon>
    </lineage>
</organism>
<protein>
    <submittedName>
        <fullName evidence="7">LIM zinc-binding domain-containing protein</fullName>
    </submittedName>
</protein>
<reference evidence="6" key="1">
    <citation type="submission" date="2013-12" db="EMBL/GenBank/DDBJ databases">
        <authorList>
            <person name="Aslett M."/>
        </authorList>
    </citation>
    <scope>NUCLEOTIDE SEQUENCE [LARGE SCALE GENOMIC DNA]</scope>
    <source>
        <strain evidence="6">Lindley</strain>
    </source>
</reference>
<evidence type="ECO:0000256" key="2">
    <source>
        <dbReference type="ARBA" id="ARBA00022833"/>
    </source>
</evidence>
<dbReference type="PROSITE" id="PS50023">
    <property type="entry name" value="LIM_DOMAIN_2"/>
    <property type="match status" value="1"/>
</dbReference>
<dbReference type="WBParaSite" id="GPLIN_000536000">
    <property type="protein sequence ID" value="GPLIN_000536000"/>
    <property type="gene ID" value="GPLIN_000536000"/>
</dbReference>
<evidence type="ECO:0000259" key="5">
    <source>
        <dbReference type="PROSITE" id="PS50023"/>
    </source>
</evidence>
<keyword evidence="1 4" id="KW-0479">Metal-binding</keyword>
<evidence type="ECO:0000313" key="6">
    <source>
        <dbReference type="Proteomes" id="UP000050741"/>
    </source>
</evidence>
<dbReference type="GO" id="GO:0046872">
    <property type="term" value="F:metal ion binding"/>
    <property type="evidence" value="ECO:0007669"/>
    <property type="project" value="UniProtKB-KW"/>
</dbReference>
<reference evidence="7" key="3">
    <citation type="submission" date="2016-06" db="UniProtKB">
        <authorList>
            <consortium name="WormBaseParasite"/>
        </authorList>
    </citation>
    <scope>IDENTIFICATION</scope>
</reference>
<reference evidence="6" key="2">
    <citation type="submission" date="2014-05" db="EMBL/GenBank/DDBJ databases">
        <title>The genome and life-stage specific transcriptomes of Globodera pallida elucidate key aspects of plant parasitism by a cyst nematode.</title>
        <authorList>
            <person name="Cotton J.A."/>
            <person name="Lilley C.J."/>
            <person name="Jones L.M."/>
            <person name="Kikuchi T."/>
            <person name="Reid A.J."/>
            <person name="Thorpe P."/>
            <person name="Tsai I.J."/>
            <person name="Beasley H."/>
            <person name="Blok V."/>
            <person name="Cock P.J.A."/>
            <person name="Van den Akker S.E."/>
            <person name="Holroyd N."/>
            <person name="Hunt M."/>
            <person name="Mantelin S."/>
            <person name="Naghra H."/>
            <person name="Pain A."/>
            <person name="Palomares-Rius J.E."/>
            <person name="Zarowiecki M."/>
            <person name="Berriman M."/>
            <person name="Jones J.T."/>
            <person name="Urwin P.E."/>
        </authorList>
    </citation>
    <scope>NUCLEOTIDE SEQUENCE [LARGE SCALE GENOMIC DNA]</scope>
    <source>
        <strain evidence="6">Lindley</strain>
    </source>
</reference>
<dbReference type="AlphaFoldDB" id="A0A183BXM0"/>
<keyword evidence="3 4" id="KW-0440">LIM domain</keyword>
<dbReference type="Gene3D" id="2.10.110.10">
    <property type="entry name" value="Cysteine Rich Protein"/>
    <property type="match status" value="1"/>
</dbReference>
<evidence type="ECO:0000256" key="4">
    <source>
        <dbReference type="PROSITE-ProRule" id="PRU00125"/>
    </source>
</evidence>
<dbReference type="Pfam" id="PF00412">
    <property type="entry name" value="LIM"/>
    <property type="match status" value="1"/>
</dbReference>
<evidence type="ECO:0000256" key="1">
    <source>
        <dbReference type="ARBA" id="ARBA00022723"/>
    </source>
</evidence>
<keyword evidence="6" id="KW-1185">Reference proteome</keyword>
<feature type="domain" description="LIM zinc-binding" evidence="5">
    <location>
        <begin position="48"/>
        <end position="114"/>
    </location>
</feature>
<dbReference type="Proteomes" id="UP000050741">
    <property type="component" value="Unassembled WGS sequence"/>
</dbReference>